<accession>A0A1E5T3E5</accession>
<evidence type="ECO:0000256" key="3">
    <source>
        <dbReference type="ARBA" id="ARBA00022801"/>
    </source>
</evidence>
<proteinExistence type="predicted"/>
<dbReference type="AlphaFoldDB" id="A0A1E5T3E5"/>
<comment type="caution">
    <text evidence="6">The sequence shown here is derived from an EMBL/GenBank/DDBJ whole genome shotgun (WGS) entry which is preliminary data.</text>
</comment>
<dbReference type="SUPFAM" id="SSF53187">
    <property type="entry name" value="Zn-dependent exopeptidases"/>
    <property type="match status" value="1"/>
</dbReference>
<dbReference type="PANTHER" id="PTHR15162:SF7">
    <property type="entry name" value="SUCCINYLGLUTAMATE DESUCCINYLASE"/>
    <property type="match status" value="1"/>
</dbReference>
<reference evidence="6 7" key="1">
    <citation type="submission" date="2016-08" db="EMBL/GenBank/DDBJ databases">
        <title>Draft genome of Fabibacter sp. strain SK-8.</title>
        <authorList>
            <person name="Wong S.-K."/>
            <person name="Hamasaki K."/>
            <person name="Yoshizawa S."/>
        </authorList>
    </citation>
    <scope>NUCLEOTIDE SEQUENCE [LARGE SCALE GENOMIC DNA]</scope>
    <source>
        <strain evidence="6 7">SK-8</strain>
    </source>
</reference>
<evidence type="ECO:0000256" key="1">
    <source>
        <dbReference type="ARBA" id="ARBA00001947"/>
    </source>
</evidence>
<comment type="cofactor">
    <cofactor evidence="1">
        <name>Zn(2+)</name>
        <dbReference type="ChEBI" id="CHEBI:29105"/>
    </cofactor>
</comment>
<dbReference type="GO" id="GO:0005829">
    <property type="term" value="C:cytosol"/>
    <property type="evidence" value="ECO:0007669"/>
    <property type="project" value="TreeGrafter"/>
</dbReference>
<keyword evidence="3" id="KW-0378">Hydrolase</keyword>
<dbReference type="GO" id="GO:0016788">
    <property type="term" value="F:hydrolase activity, acting on ester bonds"/>
    <property type="evidence" value="ECO:0007669"/>
    <property type="project" value="InterPro"/>
</dbReference>
<evidence type="ECO:0000313" key="6">
    <source>
        <dbReference type="EMBL" id="OEK05861.1"/>
    </source>
</evidence>
<dbReference type="InterPro" id="IPR050178">
    <property type="entry name" value="AspA/AstE_fam"/>
</dbReference>
<dbReference type="Gene3D" id="3.40.630.10">
    <property type="entry name" value="Zn peptidases"/>
    <property type="match status" value="1"/>
</dbReference>
<dbReference type="GO" id="GO:0046872">
    <property type="term" value="F:metal ion binding"/>
    <property type="evidence" value="ECO:0007669"/>
    <property type="project" value="UniProtKB-KW"/>
</dbReference>
<dbReference type="OrthoDB" id="1523003at2"/>
<dbReference type="InterPro" id="IPR055438">
    <property type="entry name" value="AstE_AspA_cat"/>
</dbReference>
<dbReference type="Pfam" id="PF24827">
    <property type="entry name" value="AstE_AspA_cat"/>
    <property type="match status" value="1"/>
</dbReference>
<name>A0A1E5T3E5_9BACT</name>
<organism evidence="6 7">
    <name type="scientific">Roseivirga misakiensis</name>
    <dbReference type="NCBI Taxonomy" id="1563681"/>
    <lineage>
        <taxon>Bacteria</taxon>
        <taxon>Pseudomonadati</taxon>
        <taxon>Bacteroidota</taxon>
        <taxon>Cytophagia</taxon>
        <taxon>Cytophagales</taxon>
        <taxon>Roseivirgaceae</taxon>
        <taxon>Roseivirga</taxon>
    </lineage>
</organism>
<feature type="domain" description="Succinylglutamate desuccinylase/Aspartoacylase catalytic" evidence="5">
    <location>
        <begin position="17"/>
        <end position="192"/>
    </location>
</feature>
<keyword evidence="2" id="KW-0479">Metal-binding</keyword>
<sequence>MRRIIESKSGVSNEVLIILIGSIHGNEKEGVKAIERTFKRLNSGSFEINGKVIGIAGNLKAIQEQKRFIDHDLNRCWTDEHIQKCLSNTGKLVNEDKELVELYHLINEVISEDYQQKYVIDLHTTSADNGNFLVYPGKVDDSTIAKQLGLPMITNLDDYLEGTTLLKYYSSDDVVSFAFEGGQIGSAKAIDIHAEGIWQLLQLSGIIPLTDQPKPLIDPSENLPSLLRVIYRHGVKINDGFKMNEGFESFQSVQKGEPLATDKNGSICAPVDGRIFMPLYQSAGDDGFFIVEEI</sequence>
<protein>
    <recommendedName>
        <fullName evidence="5">Succinylglutamate desuccinylase/Aspartoacylase catalytic domain-containing protein</fullName>
    </recommendedName>
</protein>
<keyword evidence="4" id="KW-0862">Zinc</keyword>
<dbReference type="EMBL" id="MDGQ01000004">
    <property type="protein sequence ID" value="OEK05861.1"/>
    <property type="molecule type" value="Genomic_DNA"/>
</dbReference>
<dbReference type="PANTHER" id="PTHR15162">
    <property type="entry name" value="ASPARTOACYLASE"/>
    <property type="match status" value="1"/>
</dbReference>
<evidence type="ECO:0000256" key="4">
    <source>
        <dbReference type="ARBA" id="ARBA00022833"/>
    </source>
</evidence>
<keyword evidence="7" id="KW-1185">Reference proteome</keyword>
<gene>
    <name evidence="6" type="ORF">BFP71_07015</name>
</gene>
<evidence type="ECO:0000256" key="2">
    <source>
        <dbReference type="ARBA" id="ARBA00022723"/>
    </source>
</evidence>
<evidence type="ECO:0000259" key="5">
    <source>
        <dbReference type="Pfam" id="PF24827"/>
    </source>
</evidence>
<dbReference type="Proteomes" id="UP000095552">
    <property type="component" value="Unassembled WGS sequence"/>
</dbReference>
<dbReference type="STRING" id="1563681.BFP71_07015"/>
<dbReference type="RefSeq" id="WP_069834779.1">
    <property type="nucleotide sequence ID" value="NZ_MDGQ01000004.1"/>
</dbReference>
<evidence type="ECO:0000313" key="7">
    <source>
        <dbReference type="Proteomes" id="UP000095552"/>
    </source>
</evidence>